<sequence>MESGTEVLRVTAAIVSAFQTAAEALEVIKDRKDKKKRKKDKEVEELVEIRILHRSLVEGGTRCRKHCENRHQQFSPTFENGDNIALLALKDVLISLQTEVIQPLYMARAVESAVLDFTTLHESSITNRRDATGAMDQLCQRIVASMQFQQQHGVDLSEARSPSDSSMRSSVISIQPSDLNEYYDLPLSPSGSVGHPRQTPYQRGFHQRTLSDRDPSNDGGQRGRYNAPQASPLSWINARVQYGSDDLAARDAPSAIMSEEQSHQGPEYFELERRNQFSTQYSAVGDDRGSVNLQPASPTSATTPRNPQDPLSSSQEAFKQSPQFPQQQPAATDGTAILAHGTRRQNSGGSFGDEAEILSTVSQTTKPRPPSRSPMEPAETSRCAFEAPEVALMDFGSMYTITPRPDKSSEKYPAFRTQADYAELLLSLPVGINDIWVPLPRPALHNRYHGFCKGAWQIRKAVHEGLEVQVTPTLQEPVIHWACKACKFRSRAPNEDALPNLIIFNQKYGIRYRWLFLAKSHRGTESSCDMIENYKYGCIFCAAQGQKSPVHDKLDHLMVHIISKHKSHMMPLETRKKTKCIVGNVANREEDWDINIPESDQKGPGIVANEFFISVSKLFNEKRGKRS</sequence>
<organism evidence="2 3">
    <name type="scientific">Coleophoma crateriformis</name>
    <dbReference type="NCBI Taxonomy" id="565419"/>
    <lineage>
        <taxon>Eukaryota</taxon>
        <taxon>Fungi</taxon>
        <taxon>Dikarya</taxon>
        <taxon>Ascomycota</taxon>
        <taxon>Pezizomycotina</taxon>
        <taxon>Leotiomycetes</taxon>
        <taxon>Helotiales</taxon>
        <taxon>Dermateaceae</taxon>
        <taxon>Coleophoma</taxon>
    </lineage>
</organism>
<keyword evidence="3" id="KW-1185">Reference proteome</keyword>
<gene>
    <name evidence="2" type="ORF">BP5796_12749</name>
</gene>
<feature type="region of interest" description="Disordered" evidence="1">
    <location>
        <begin position="360"/>
        <end position="382"/>
    </location>
</feature>
<feature type="compositionally biased region" description="Low complexity" evidence="1">
    <location>
        <begin position="320"/>
        <end position="329"/>
    </location>
</feature>
<evidence type="ECO:0000256" key="1">
    <source>
        <dbReference type="SAM" id="MobiDB-lite"/>
    </source>
</evidence>
<feature type="region of interest" description="Disordered" evidence="1">
    <location>
        <begin position="183"/>
        <end position="232"/>
    </location>
</feature>
<dbReference type="OrthoDB" id="25896at2759"/>
<proteinExistence type="predicted"/>
<comment type="caution">
    <text evidence="2">The sequence shown here is derived from an EMBL/GenBank/DDBJ whole genome shotgun (WGS) entry which is preliminary data.</text>
</comment>
<evidence type="ECO:0000313" key="2">
    <source>
        <dbReference type="EMBL" id="RDW57299.1"/>
    </source>
</evidence>
<name>A0A3D8Q667_9HELO</name>
<dbReference type="AlphaFoldDB" id="A0A3D8Q667"/>
<feature type="region of interest" description="Disordered" evidence="1">
    <location>
        <begin position="282"/>
        <end position="331"/>
    </location>
</feature>
<protein>
    <submittedName>
        <fullName evidence="2">Uncharacterized protein</fullName>
    </submittedName>
</protein>
<dbReference type="Proteomes" id="UP000256328">
    <property type="component" value="Unassembled WGS sequence"/>
</dbReference>
<dbReference type="EMBL" id="PDLN01000023">
    <property type="protein sequence ID" value="RDW57299.1"/>
    <property type="molecule type" value="Genomic_DNA"/>
</dbReference>
<reference evidence="2 3" key="1">
    <citation type="journal article" date="2018" name="IMA Fungus">
        <title>IMA Genome-F 9: Draft genome sequence of Annulohypoxylon stygium, Aspergillus mulundensis, Berkeleyomyces basicola (syn. Thielaviopsis basicola), Ceratocystis smalleyi, two Cercospora beticola strains, Coleophoma cylindrospora, Fusarium fracticaudum, Phialophora cf. hyalina, and Morchella septimelata.</title>
        <authorList>
            <person name="Wingfield B.D."/>
            <person name="Bills G.F."/>
            <person name="Dong Y."/>
            <person name="Huang W."/>
            <person name="Nel W.J."/>
            <person name="Swalarsk-Parry B.S."/>
            <person name="Vaghefi N."/>
            <person name="Wilken P.M."/>
            <person name="An Z."/>
            <person name="de Beer Z.W."/>
            <person name="De Vos L."/>
            <person name="Chen L."/>
            <person name="Duong T.A."/>
            <person name="Gao Y."/>
            <person name="Hammerbacher A."/>
            <person name="Kikkert J.R."/>
            <person name="Li Y."/>
            <person name="Li H."/>
            <person name="Li K."/>
            <person name="Li Q."/>
            <person name="Liu X."/>
            <person name="Ma X."/>
            <person name="Naidoo K."/>
            <person name="Pethybridge S.J."/>
            <person name="Sun J."/>
            <person name="Steenkamp E.T."/>
            <person name="van der Nest M.A."/>
            <person name="van Wyk S."/>
            <person name="Wingfield M.J."/>
            <person name="Xiong C."/>
            <person name="Yue Q."/>
            <person name="Zhang X."/>
        </authorList>
    </citation>
    <scope>NUCLEOTIDE SEQUENCE [LARGE SCALE GENOMIC DNA]</scope>
    <source>
        <strain evidence="2 3">BP5796</strain>
    </source>
</reference>
<evidence type="ECO:0000313" key="3">
    <source>
        <dbReference type="Proteomes" id="UP000256328"/>
    </source>
</evidence>
<accession>A0A3D8Q667</accession>
<feature type="compositionally biased region" description="Polar residues" evidence="1">
    <location>
        <begin position="291"/>
        <end position="318"/>
    </location>
</feature>